<keyword evidence="16" id="KW-1185">Reference proteome</keyword>
<gene>
    <name evidence="15" type="ORF">E6C51_17790</name>
</gene>
<keyword evidence="10" id="KW-0408">Iron</keyword>
<evidence type="ECO:0000256" key="13">
    <source>
        <dbReference type="SAM" id="Phobius"/>
    </source>
</evidence>
<feature type="transmembrane region" description="Helical" evidence="13">
    <location>
        <begin position="131"/>
        <end position="153"/>
    </location>
</feature>
<dbReference type="PANTHER" id="PTHR30529:SF1">
    <property type="entry name" value="CYTOCHROME B561 HOMOLOG 2"/>
    <property type="match status" value="1"/>
</dbReference>
<proteinExistence type="inferred from homology"/>
<accession>A0A4S3ZQ00</accession>
<comment type="cofactor">
    <cofactor evidence="1">
        <name>heme b</name>
        <dbReference type="ChEBI" id="CHEBI:60344"/>
    </cofactor>
</comment>
<evidence type="ECO:0000313" key="16">
    <source>
        <dbReference type="Proteomes" id="UP000310754"/>
    </source>
</evidence>
<evidence type="ECO:0000256" key="10">
    <source>
        <dbReference type="ARBA" id="ARBA00023004"/>
    </source>
</evidence>
<dbReference type="InterPro" id="IPR011577">
    <property type="entry name" value="Cyt_b561_bac/Ni-Hgenase"/>
</dbReference>
<keyword evidence="8" id="KW-0249">Electron transport</keyword>
<organism evidence="15 16">
    <name type="scientific">Allorhizobium terrae</name>
    <dbReference type="NCBI Taxonomy" id="1848972"/>
    <lineage>
        <taxon>Bacteria</taxon>
        <taxon>Pseudomonadati</taxon>
        <taxon>Pseudomonadota</taxon>
        <taxon>Alphaproteobacteria</taxon>
        <taxon>Hyphomicrobiales</taxon>
        <taxon>Rhizobiaceae</taxon>
        <taxon>Rhizobium/Agrobacterium group</taxon>
        <taxon>Allorhizobium</taxon>
    </lineage>
</organism>
<sequence>MHWTMALIIICALGLGLYCSYLTRGSPERQFLLEIHKSLGMTAMVLIVLRIPLRAVYGEPKWQATPSTPVRIGAHAAHMVLYALMVLMPLSGYITSASAGRSLPWFWLFQWPNLMPADRALGRLASTIHEYGAYAFFAILGLHLAAVAWHRLIKKDEVLSRMT</sequence>
<comment type="caution">
    <text evidence="15">The sequence shown here is derived from an EMBL/GenBank/DDBJ whole genome shotgun (WGS) entry which is preliminary data.</text>
</comment>
<keyword evidence="4" id="KW-1003">Cell membrane</keyword>
<feature type="domain" description="Cytochrome b561 bacterial/Ni-hydrogenase" evidence="14">
    <location>
        <begin position="1"/>
        <end position="163"/>
    </location>
</feature>
<evidence type="ECO:0000313" key="15">
    <source>
        <dbReference type="EMBL" id="THF47610.1"/>
    </source>
</evidence>
<evidence type="ECO:0000256" key="12">
    <source>
        <dbReference type="ARBA" id="ARBA00037975"/>
    </source>
</evidence>
<keyword evidence="9 13" id="KW-1133">Transmembrane helix</keyword>
<evidence type="ECO:0000256" key="8">
    <source>
        <dbReference type="ARBA" id="ARBA00022982"/>
    </source>
</evidence>
<keyword evidence="3" id="KW-0813">Transport</keyword>
<evidence type="ECO:0000256" key="5">
    <source>
        <dbReference type="ARBA" id="ARBA00022617"/>
    </source>
</evidence>
<dbReference type="EMBL" id="SSOA01000012">
    <property type="protein sequence ID" value="THF47610.1"/>
    <property type="molecule type" value="Genomic_DNA"/>
</dbReference>
<keyword evidence="7" id="KW-0479">Metal-binding</keyword>
<protein>
    <submittedName>
        <fullName evidence="15">Cytochrome b</fullName>
    </submittedName>
</protein>
<keyword evidence="6 13" id="KW-0812">Transmembrane</keyword>
<evidence type="ECO:0000256" key="7">
    <source>
        <dbReference type="ARBA" id="ARBA00022723"/>
    </source>
</evidence>
<dbReference type="PANTHER" id="PTHR30529">
    <property type="entry name" value="CYTOCHROME B561"/>
    <property type="match status" value="1"/>
</dbReference>
<comment type="subcellular location">
    <subcellularLocation>
        <location evidence="2">Cell membrane</location>
        <topology evidence="2">Multi-pass membrane protein</topology>
    </subcellularLocation>
</comment>
<dbReference type="GO" id="GO:0020037">
    <property type="term" value="F:heme binding"/>
    <property type="evidence" value="ECO:0007669"/>
    <property type="project" value="TreeGrafter"/>
</dbReference>
<evidence type="ECO:0000256" key="11">
    <source>
        <dbReference type="ARBA" id="ARBA00023136"/>
    </source>
</evidence>
<evidence type="ECO:0000256" key="3">
    <source>
        <dbReference type="ARBA" id="ARBA00022448"/>
    </source>
</evidence>
<keyword evidence="5" id="KW-0349">Heme</keyword>
<evidence type="ECO:0000256" key="6">
    <source>
        <dbReference type="ARBA" id="ARBA00022692"/>
    </source>
</evidence>
<reference evidence="15 16" key="1">
    <citation type="submission" date="2019-04" db="EMBL/GenBank/DDBJ databases">
        <title>Rhizobium terrae sp. nov., isolated from a paddy soil.</title>
        <authorList>
            <person name="Lin S.-Y."/>
            <person name="Hameed A."/>
            <person name="Huang H.-I."/>
            <person name="Young C.-C."/>
        </authorList>
    </citation>
    <scope>NUCLEOTIDE SEQUENCE [LARGE SCALE GENOMIC DNA]</scope>
    <source>
        <strain evidence="15 16">CC-HIH110</strain>
    </source>
</reference>
<name>A0A4S3ZQ00_9HYPH</name>
<evidence type="ECO:0000256" key="2">
    <source>
        <dbReference type="ARBA" id="ARBA00004651"/>
    </source>
</evidence>
<keyword evidence="11 13" id="KW-0472">Membrane</keyword>
<dbReference type="GO" id="GO:0046872">
    <property type="term" value="F:metal ion binding"/>
    <property type="evidence" value="ECO:0007669"/>
    <property type="project" value="UniProtKB-KW"/>
</dbReference>
<evidence type="ECO:0000256" key="1">
    <source>
        <dbReference type="ARBA" id="ARBA00001970"/>
    </source>
</evidence>
<feature type="transmembrane region" description="Helical" evidence="13">
    <location>
        <begin position="74"/>
        <end position="94"/>
    </location>
</feature>
<dbReference type="AlphaFoldDB" id="A0A4S3ZQ00"/>
<dbReference type="SUPFAM" id="SSF81342">
    <property type="entry name" value="Transmembrane di-heme cytochromes"/>
    <property type="match status" value="1"/>
</dbReference>
<dbReference type="Pfam" id="PF01292">
    <property type="entry name" value="Ni_hydr_CYTB"/>
    <property type="match status" value="1"/>
</dbReference>
<dbReference type="GO" id="GO:0005886">
    <property type="term" value="C:plasma membrane"/>
    <property type="evidence" value="ECO:0007669"/>
    <property type="project" value="UniProtKB-SubCell"/>
</dbReference>
<dbReference type="InterPro" id="IPR052168">
    <property type="entry name" value="Cytochrome_b561_oxidase"/>
</dbReference>
<comment type="similarity">
    <text evidence="12">Belongs to the cytochrome b561 family.</text>
</comment>
<evidence type="ECO:0000256" key="9">
    <source>
        <dbReference type="ARBA" id="ARBA00022989"/>
    </source>
</evidence>
<evidence type="ECO:0000256" key="4">
    <source>
        <dbReference type="ARBA" id="ARBA00022475"/>
    </source>
</evidence>
<dbReference type="Gene3D" id="1.20.950.20">
    <property type="entry name" value="Transmembrane di-heme cytochromes, Chain C"/>
    <property type="match status" value="1"/>
</dbReference>
<dbReference type="Proteomes" id="UP000310754">
    <property type="component" value="Unassembled WGS sequence"/>
</dbReference>
<dbReference type="InterPro" id="IPR016174">
    <property type="entry name" value="Di-haem_cyt_TM"/>
</dbReference>
<dbReference type="GO" id="GO:0022904">
    <property type="term" value="P:respiratory electron transport chain"/>
    <property type="evidence" value="ECO:0007669"/>
    <property type="project" value="InterPro"/>
</dbReference>
<dbReference type="GO" id="GO:0009055">
    <property type="term" value="F:electron transfer activity"/>
    <property type="evidence" value="ECO:0007669"/>
    <property type="project" value="InterPro"/>
</dbReference>
<evidence type="ECO:0000259" key="14">
    <source>
        <dbReference type="Pfam" id="PF01292"/>
    </source>
</evidence>